<feature type="binding site" evidence="3">
    <location>
        <position position="144"/>
    </location>
    <ligand>
        <name>substrate</name>
    </ligand>
</feature>
<dbReference type="Proteomes" id="UP000660745">
    <property type="component" value="Unassembled WGS sequence"/>
</dbReference>
<keyword evidence="7" id="KW-1185">Reference proteome</keyword>
<protein>
    <submittedName>
        <fullName evidence="6">Gluconolactonase</fullName>
    </submittedName>
</protein>
<dbReference type="EMBL" id="BMNK01000027">
    <property type="protein sequence ID" value="GGP17988.1"/>
    <property type="molecule type" value="Genomic_DNA"/>
</dbReference>
<dbReference type="PANTHER" id="PTHR10907">
    <property type="entry name" value="REGUCALCIN"/>
    <property type="match status" value="1"/>
</dbReference>
<evidence type="ECO:0000313" key="7">
    <source>
        <dbReference type="Proteomes" id="UP000660745"/>
    </source>
</evidence>
<dbReference type="InterPro" id="IPR005511">
    <property type="entry name" value="SMP-30"/>
</dbReference>
<evidence type="ECO:0000256" key="1">
    <source>
        <dbReference type="ARBA" id="ARBA00008853"/>
    </source>
</evidence>
<feature type="binding site" evidence="3">
    <location>
        <position position="146"/>
    </location>
    <ligand>
        <name>substrate</name>
    </ligand>
</feature>
<name>A0A918AFZ0_9ACTN</name>
<comment type="cofactor">
    <cofactor evidence="3">
        <name>Zn(2+)</name>
        <dbReference type="ChEBI" id="CHEBI:29105"/>
    </cofactor>
    <text evidence="3">Binds 1 divalent metal cation per subunit.</text>
</comment>
<gene>
    <name evidence="6" type="ORF">GCM10012278_88540</name>
</gene>
<dbReference type="InterPro" id="IPR013658">
    <property type="entry name" value="SGL"/>
</dbReference>
<dbReference type="GO" id="GO:0019853">
    <property type="term" value="P:L-ascorbic acid biosynthetic process"/>
    <property type="evidence" value="ECO:0007669"/>
    <property type="project" value="TreeGrafter"/>
</dbReference>
<comment type="caution">
    <text evidence="6">The sequence shown here is derived from an EMBL/GenBank/DDBJ whole genome shotgun (WGS) entry which is preliminary data.</text>
</comment>
<dbReference type="GO" id="GO:0004341">
    <property type="term" value="F:gluconolactonase activity"/>
    <property type="evidence" value="ECO:0007669"/>
    <property type="project" value="TreeGrafter"/>
</dbReference>
<dbReference type="SUPFAM" id="SSF63829">
    <property type="entry name" value="Calcium-dependent phosphotriesterase"/>
    <property type="match status" value="1"/>
</dbReference>
<evidence type="ECO:0000313" key="6">
    <source>
        <dbReference type="EMBL" id="GGP17988.1"/>
    </source>
</evidence>
<keyword evidence="3" id="KW-0862">Zinc</keyword>
<feature type="active site" description="Proton donor/acceptor" evidence="2">
    <location>
        <position position="241"/>
    </location>
</feature>
<evidence type="ECO:0000259" key="5">
    <source>
        <dbReference type="Pfam" id="PF08450"/>
    </source>
</evidence>
<reference evidence="6" key="1">
    <citation type="journal article" date="2014" name="Int. J. Syst. Evol. Microbiol.">
        <title>Complete genome sequence of Corynebacterium casei LMG S-19264T (=DSM 44701T), isolated from a smear-ripened cheese.</title>
        <authorList>
            <consortium name="US DOE Joint Genome Institute (JGI-PGF)"/>
            <person name="Walter F."/>
            <person name="Albersmeier A."/>
            <person name="Kalinowski J."/>
            <person name="Ruckert C."/>
        </authorList>
    </citation>
    <scope>NUCLEOTIDE SEQUENCE</scope>
    <source>
        <strain evidence="6">CGMCC 4.7430</strain>
    </source>
</reference>
<feature type="binding site" evidence="3">
    <location>
        <position position="61"/>
    </location>
    <ligand>
        <name>a divalent metal cation</name>
        <dbReference type="ChEBI" id="CHEBI:60240"/>
    </ligand>
</feature>
<evidence type="ECO:0000256" key="2">
    <source>
        <dbReference type="PIRSR" id="PIRSR605511-1"/>
    </source>
</evidence>
<dbReference type="Gene3D" id="2.120.10.30">
    <property type="entry name" value="TolB, C-terminal domain"/>
    <property type="match status" value="1"/>
</dbReference>
<dbReference type="Pfam" id="PF08450">
    <property type="entry name" value="SGL"/>
    <property type="match status" value="1"/>
</dbReference>
<organism evidence="6 7">
    <name type="scientific">Nonomuraea glycinis</name>
    <dbReference type="NCBI Taxonomy" id="2047744"/>
    <lineage>
        <taxon>Bacteria</taxon>
        <taxon>Bacillati</taxon>
        <taxon>Actinomycetota</taxon>
        <taxon>Actinomycetes</taxon>
        <taxon>Streptosporangiales</taxon>
        <taxon>Streptosporangiaceae</taxon>
        <taxon>Nonomuraea</taxon>
    </lineage>
</organism>
<evidence type="ECO:0000256" key="3">
    <source>
        <dbReference type="PIRSR" id="PIRSR605511-2"/>
    </source>
</evidence>
<dbReference type="InterPro" id="IPR011042">
    <property type="entry name" value="6-blade_b-propeller_TolB-like"/>
</dbReference>
<feature type="binding site" evidence="3">
    <location>
        <position position="164"/>
    </location>
    <ligand>
        <name>substrate</name>
    </ligand>
</feature>
<keyword evidence="3" id="KW-0479">Metal-binding</keyword>
<feature type="region of interest" description="Disordered" evidence="4">
    <location>
        <begin position="311"/>
        <end position="331"/>
    </location>
</feature>
<proteinExistence type="inferred from homology"/>
<dbReference type="PRINTS" id="PR01790">
    <property type="entry name" value="SMP30FAMILY"/>
</dbReference>
<dbReference type="PANTHER" id="PTHR10907:SF47">
    <property type="entry name" value="REGUCALCIN"/>
    <property type="match status" value="1"/>
</dbReference>
<feature type="domain" description="SMP-30/Gluconolactonase/LRE-like region" evidence="5">
    <location>
        <begin position="60"/>
        <end position="299"/>
    </location>
</feature>
<dbReference type="AlphaFoldDB" id="A0A918AFZ0"/>
<evidence type="ECO:0000256" key="4">
    <source>
        <dbReference type="SAM" id="MobiDB-lite"/>
    </source>
</evidence>
<reference evidence="6" key="2">
    <citation type="submission" date="2020-09" db="EMBL/GenBank/DDBJ databases">
        <authorList>
            <person name="Sun Q."/>
            <person name="Zhou Y."/>
        </authorList>
    </citation>
    <scope>NUCLEOTIDE SEQUENCE</scope>
    <source>
        <strain evidence="6">CGMCC 4.7430</strain>
    </source>
</reference>
<feature type="binding site" evidence="3">
    <location>
        <position position="192"/>
    </location>
    <ligand>
        <name>a divalent metal cation</name>
        <dbReference type="ChEBI" id="CHEBI:60240"/>
    </ligand>
</feature>
<dbReference type="GO" id="GO:0005509">
    <property type="term" value="F:calcium ion binding"/>
    <property type="evidence" value="ECO:0007669"/>
    <property type="project" value="TreeGrafter"/>
</dbReference>
<feature type="binding site" evidence="3">
    <location>
        <position position="241"/>
    </location>
    <ligand>
        <name>a divalent metal cation</name>
        <dbReference type="ChEBI" id="CHEBI:60240"/>
    </ligand>
</feature>
<comment type="similarity">
    <text evidence="1">Belongs to the SMP-30/CGR1 family.</text>
</comment>
<sequence length="331" mass="35527">MDIAVALVDEAELPRHRLVRYVVGYDSSGSMSGTCPVRLVKEIGMTIASYPVTDPVAEHGEGPVWSGQWGGLRWVDMLAGDVLMLDPDGNVRRRHVAKVAAVVRPRVSGGYVVAAERELLLADSDDLDAPLRSLGEAWNDPAIRMNEGGCDPDGRFYIGTMAYDESPGRGSFYVAELDGTLRVVLPEVTISNGFDFSPDGSLAYYTDTATGRVDVFDYDPEGGLSGRRPFVFIDREVGAPDGLTVDDEGGVWVALWQGAAVHRYDVGGRLDAVVGLPVRKVTSVAFGGENLDRLFITTSARDVDRAEQPEAGSLFAADPGVPGRPVLPTTL</sequence>
<accession>A0A918AFZ0</accession>